<evidence type="ECO:0000313" key="10">
    <source>
        <dbReference type="Proteomes" id="UP000032142"/>
    </source>
</evidence>
<feature type="domain" description="PORR" evidence="8">
    <location>
        <begin position="10"/>
        <end position="139"/>
    </location>
</feature>
<dbReference type="PANTHER" id="PTHR38354">
    <property type="entry name" value="SIGNAL PEPTIDASE COMPLEX-LIKE PROTEIN DTM1"/>
    <property type="match status" value="1"/>
</dbReference>
<keyword evidence="10" id="KW-1185">Reference proteome</keyword>
<comment type="similarity">
    <text evidence="2">Belongs to the SPCS1 family.</text>
</comment>
<dbReference type="GO" id="GO:0016874">
    <property type="term" value="F:ligase activity"/>
    <property type="evidence" value="ECO:0007669"/>
    <property type="project" value="UniProtKB-KW"/>
</dbReference>
<dbReference type="GO" id="GO:0048658">
    <property type="term" value="P:anther wall tapetum development"/>
    <property type="evidence" value="ECO:0007669"/>
    <property type="project" value="InterPro"/>
</dbReference>
<sequence length="384" mass="44320">MLQSAGGQNKVRITKDGNYLGPFAFKMCYAAGFRPNKSYLEELGKWQKMEFPSPYLNARRFEVADPKTRKRVVAVLHELLSLTMEKRMISAKLDAFHSEYRLPSKLVLCLTKHHGIFYITNKGARSTVFLKEAYDGCYLTDVGQYHFATMLIYDVNAVDIGADNCKVFDVDSENQGNIASADFIREFSKRVVGEHTWHVTDWEYYTRSQTMAVATTQLMLLNKVMKPLRRWGIKSAAILFPIGYFHEFQSSTKLEHHYFSILPHFSVPLSSSNNQMANEGALRSAIVWLSVIMVLVGLFTFSLKKIMVTYAFGMLGISGILLPDWDFFDRDFSRWPYPVTADERAALQARRSGFKRYRIYPMRLIIYTTIYSIGLYKWWIFVSS</sequence>
<evidence type="ECO:0000256" key="2">
    <source>
        <dbReference type="ARBA" id="ARBA00005245"/>
    </source>
</evidence>
<evidence type="ECO:0000259" key="8">
    <source>
        <dbReference type="Pfam" id="PF11955"/>
    </source>
</evidence>
<evidence type="ECO:0000256" key="6">
    <source>
        <dbReference type="ARBA" id="ARBA00023136"/>
    </source>
</evidence>
<evidence type="ECO:0000313" key="9">
    <source>
        <dbReference type="EMBL" id="KHG05639.1"/>
    </source>
</evidence>
<dbReference type="InterPro" id="IPR039955">
    <property type="entry name" value="DTM1"/>
</dbReference>
<comment type="caution">
    <text evidence="9">The sequence shown here is derived from an EMBL/GenBank/DDBJ whole genome shotgun (WGS) entry which is preliminary data.</text>
</comment>
<organism evidence="9 10">
    <name type="scientific">Gossypium arboreum</name>
    <name type="common">Tree cotton</name>
    <name type="synonym">Gossypium nanking</name>
    <dbReference type="NCBI Taxonomy" id="29729"/>
    <lineage>
        <taxon>Eukaryota</taxon>
        <taxon>Viridiplantae</taxon>
        <taxon>Streptophyta</taxon>
        <taxon>Embryophyta</taxon>
        <taxon>Tracheophyta</taxon>
        <taxon>Spermatophyta</taxon>
        <taxon>Magnoliopsida</taxon>
        <taxon>eudicotyledons</taxon>
        <taxon>Gunneridae</taxon>
        <taxon>Pentapetalae</taxon>
        <taxon>rosids</taxon>
        <taxon>malvids</taxon>
        <taxon>Malvales</taxon>
        <taxon>Malvaceae</taxon>
        <taxon>Malvoideae</taxon>
        <taxon>Gossypium</taxon>
    </lineage>
</organism>
<evidence type="ECO:0000256" key="5">
    <source>
        <dbReference type="ARBA" id="ARBA00022989"/>
    </source>
</evidence>
<protein>
    <submittedName>
        <fullName evidence="9">Glycine--tRNA ligase beta subunit</fullName>
    </submittedName>
</protein>
<keyword evidence="9" id="KW-0436">Ligase</keyword>
<dbReference type="Pfam" id="PF06645">
    <property type="entry name" value="SPC12"/>
    <property type="match status" value="1"/>
</dbReference>
<accession>A0A0B0N1I6</accession>
<proteinExistence type="inferred from homology"/>
<evidence type="ECO:0000256" key="4">
    <source>
        <dbReference type="ARBA" id="ARBA00022824"/>
    </source>
</evidence>
<dbReference type="GO" id="GO:0005787">
    <property type="term" value="C:signal peptidase complex"/>
    <property type="evidence" value="ECO:0007669"/>
    <property type="project" value="InterPro"/>
</dbReference>
<evidence type="ECO:0000256" key="3">
    <source>
        <dbReference type="ARBA" id="ARBA00022692"/>
    </source>
</evidence>
<evidence type="ECO:0000256" key="7">
    <source>
        <dbReference type="SAM" id="Phobius"/>
    </source>
</evidence>
<comment type="subcellular location">
    <subcellularLocation>
        <location evidence="1">Endoplasmic reticulum membrane</location>
        <topology evidence="1">Multi-pass membrane protein</topology>
    </subcellularLocation>
</comment>
<feature type="transmembrane region" description="Helical" evidence="7">
    <location>
        <begin position="281"/>
        <end position="301"/>
    </location>
</feature>
<dbReference type="GO" id="GO:0006465">
    <property type="term" value="P:signal peptide processing"/>
    <property type="evidence" value="ECO:0007669"/>
    <property type="project" value="InterPro"/>
</dbReference>
<dbReference type="EMBL" id="JRRC01434607">
    <property type="protein sequence ID" value="KHG05639.1"/>
    <property type="molecule type" value="Genomic_DNA"/>
</dbReference>
<feature type="transmembrane region" description="Helical" evidence="7">
    <location>
        <begin position="360"/>
        <end position="381"/>
    </location>
</feature>
<name>A0A0B0N1I6_GOSAR</name>
<keyword evidence="5 7" id="KW-1133">Transmembrane helix</keyword>
<dbReference type="InterPro" id="IPR009542">
    <property type="entry name" value="Spc1/SPCS1"/>
</dbReference>
<dbReference type="GO" id="GO:0003723">
    <property type="term" value="F:RNA binding"/>
    <property type="evidence" value="ECO:0007669"/>
    <property type="project" value="InterPro"/>
</dbReference>
<evidence type="ECO:0000256" key="1">
    <source>
        <dbReference type="ARBA" id="ARBA00004477"/>
    </source>
</evidence>
<keyword evidence="4" id="KW-0256">Endoplasmic reticulum</keyword>
<dbReference type="PANTHER" id="PTHR38354:SF2">
    <property type="entry name" value="SIGNAL PEPTIDASE COMPLEX-LIKE PROTEIN DTM1"/>
    <property type="match status" value="1"/>
</dbReference>
<dbReference type="Proteomes" id="UP000032142">
    <property type="component" value="Unassembled WGS sequence"/>
</dbReference>
<reference evidence="10" key="1">
    <citation type="submission" date="2014-09" db="EMBL/GenBank/DDBJ databases">
        <authorList>
            <person name="Mudge J."/>
            <person name="Ramaraj T."/>
            <person name="Lindquist I.E."/>
            <person name="Bharti A.K."/>
            <person name="Sundararajan A."/>
            <person name="Cameron C.T."/>
            <person name="Woodward J.E."/>
            <person name="May G.D."/>
            <person name="Brubaker C."/>
            <person name="Broadhvest J."/>
            <person name="Wilkins T.A."/>
        </authorList>
    </citation>
    <scope>NUCLEOTIDE SEQUENCE</scope>
    <source>
        <strain evidence="10">cv. AKA8401</strain>
    </source>
</reference>
<keyword evidence="3 7" id="KW-0812">Transmembrane</keyword>
<dbReference type="AlphaFoldDB" id="A0A0B0N1I6"/>
<gene>
    <name evidence="9" type="ORF">F383_30814</name>
</gene>
<dbReference type="InterPro" id="IPR021099">
    <property type="entry name" value="PORR_domain"/>
</dbReference>
<dbReference type="Pfam" id="PF11955">
    <property type="entry name" value="PORR"/>
    <property type="match status" value="1"/>
</dbReference>
<keyword evidence="6 7" id="KW-0472">Membrane</keyword>